<dbReference type="Proteomes" id="UP000601108">
    <property type="component" value="Unassembled WGS sequence"/>
</dbReference>
<comment type="caution">
    <text evidence="2">The sequence shown here is derived from an EMBL/GenBank/DDBJ whole genome shotgun (WGS) entry which is preliminary data.</text>
</comment>
<accession>A0A918JY17</accession>
<reference evidence="2 3" key="1">
    <citation type="journal article" date="2014" name="Int. J. Syst. Evol. Microbiol.">
        <title>Complete genome sequence of Corynebacterium casei LMG S-19264T (=DSM 44701T), isolated from a smear-ripened cheese.</title>
        <authorList>
            <consortium name="US DOE Joint Genome Institute (JGI-PGF)"/>
            <person name="Walter F."/>
            <person name="Albersmeier A."/>
            <person name="Kalinowski J."/>
            <person name="Ruckert C."/>
        </authorList>
    </citation>
    <scope>NUCLEOTIDE SEQUENCE [LARGE SCALE GENOMIC DNA]</scope>
    <source>
        <strain evidence="2 3">KCTC 12285</strain>
    </source>
</reference>
<dbReference type="Pfam" id="PF04717">
    <property type="entry name" value="Phage_base_V"/>
    <property type="match status" value="1"/>
</dbReference>
<keyword evidence="3" id="KW-1185">Reference proteome</keyword>
<dbReference type="Gene3D" id="3.55.50.10">
    <property type="entry name" value="Baseplate protein-like domains"/>
    <property type="match status" value="1"/>
</dbReference>
<organism evidence="2 3">
    <name type="scientific">Aquimarina muelleri</name>
    <dbReference type="NCBI Taxonomy" id="279356"/>
    <lineage>
        <taxon>Bacteria</taxon>
        <taxon>Pseudomonadati</taxon>
        <taxon>Bacteroidota</taxon>
        <taxon>Flavobacteriia</taxon>
        <taxon>Flavobacteriales</taxon>
        <taxon>Flavobacteriaceae</taxon>
        <taxon>Aquimarina</taxon>
    </lineage>
</organism>
<dbReference type="EMBL" id="BMWS01000030">
    <property type="protein sequence ID" value="GGX30852.1"/>
    <property type="molecule type" value="Genomic_DNA"/>
</dbReference>
<dbReference type="AlphaFoldDB" id="A0A918JY17"/>
<protein>
    <submittedName>
        <fullName evidence="2">Type IV secretion protein Rhs</fullName>
    </submittedName>
</protein>
<proteinExistence type="predicted"/>
<dbReference type="Pfam" id="PF05954">
    <property type="entry name" value="Phage_GPD"/>
    <property type="match status" value="1"/>
</dbReference>
<dbReference type="SUPFAM" id="SSF69349">
    <property type="entry name" value="Phage fibre proteins"/>
    <property type="match status" value="1"/>
</dbReference>
<name>A0A918JY17_9FLAO</name>
<dbReference type="SUPFAM" id="SSF69255">
    <property type="entry name" value="gp5 N-terminal domain-like"/>
    <property type="match status" value="1"/>
</dbReference>
<gene>
    <name evidence="2" type="ORF">GCM10007384_34970</name>
</gene>
<dbReference type="InterPro" id="IPR037026">
    <property type="entry name" value="Vgr_OB-fold_dom_sf"/>
</dbReference>
<evidence type="ECO:0000313" key="3">
    <source>
        <dbReference type="Proteomes" id="UP000601108"/>
    </source>
</evidence>
<sequence>MIEPKTKVSIDGEFLVNFENVSLNQQINEHHDFEITLDYDTIESIGTHTLDKSKDWLGKPVVINFDEKEFLGVITNVQLMHDNGFNSKLIVSGYSNTIKLEGGLHMQSWLEKDLSTIVNDTVDAGGVQAAVSPVFTTPIEYQAQYQESHFQFIQRLAKQYNEWLYYDGVKLVFGKPDLEAAIPIEYGKDINTVSISIQAKANNYTNFSYNALDDKKNESKTKGNVAGLNELGAFALDSSKQLFTIEPNGFSVARVKDKSEIDNVLKNKQSSAVADANVLSATSHLQGLTVGSVIKVTSARYDKGEFDIKNYGEYIITQISHNATGSYEYTNQFRAISSGVEVLPEPGVEFPIAQPQIATVLSNEDPKKKGRVQVQFQWQTGAMKTSWIRVMTPDAGKSDDVGTNRGFVHIPEVDDQVMIGFRYNDPNRPFVMGSLFSGTTGIGGLDGNKIKSITTRTGSTITFDDAEGKGKITISDPSGNIVTLNGDETITISAPKSITMNSKEINILGEDKVHIESKEVTIVGTESIKETSDTLVEIQSPKISTSSDTTEIKATKTMDIVGDGPTNVKGLIVNLN</sequence>
<evidence type="ECO:0000259" key="1">
    <source>
        <dbReference type="Pfam" id="PF04717"/>
    </source>
</evidence>
<dbReference type="SUPFAM" id="SSF69279">
    <property type="entry name" value="Phage tail proteins"/>
    <property type="match status" value="1"/>
</dbReference>
<evidence type="ECO:0000313" key="2">
    <source>
        <dbReference type="EMBL" id="GGX30852.1"/>
    </source>
</evidence>
<dbReference type="InterPro" id="IPR006531">
    <property type="entry name" value="Gp5/Vgr_OB"/>
</dbReference>
<dbReference type="RefSeq" id="WP_027413363.1">
    <property type="nucleotide sequence ID" value="NZ_BMWS01000030.1"/>
</dbReference>
<feature type="domain" description="Gp5/Type VI secretion system Vgr protein OB-fold" evidence="1">
    <location>
        <begin position="357"/>
        <end position="436"/>
    </location>
</feature>
<dbReference type="Gene3D" id="2.40.50.230">
    <property type="entry name" value="Gp5 N-terminal domain"/>
    <property type="match status" value="1"/>
</dbReference>